<sequence length="949" mass="108888">MDYLQDSSSDHEHLQHHQHFASSSLSSLDAHQLDFLQKNTHIHHQSYYHHQEPVHRNSPSSFDQGYATLLSSPTQSALSNHLNPQVHVTSKLVKEAMNTVSLAHKVANLSISAKSICSLTKVGRNSAFMINPNKSHSIFDLLPNDLVIKIFQWLDTYDLLILASVCRRFEKLIWNPILWKIITLKGEDIIGDKALNCILRRLMDENSEKCSNVERIMLSDGCKITDKGLQMIIRKCPNITHLQTQFCTTFSNQSLIEFVSKCTNLQHLDITGCSQISCINVNIGTDGPRKLLLQYIDLTDCAALDDSGLRLIVKTCPLLIYFYLRRCMMLTDTSLKNISKFCIALKELSVSDCLNVTDFGLYELTKLGQTLRYLSVAKCKVSDVGLKYLARRCYKLRYLNCRGCEAISDDSIIVLARSCSRLRSLDIGKTDVSDAGIISLAESCPNLKKLSLKNCDMITDEGIKYISYYCRGLQLLNIQDCNITADGYKSVRKFCRRCVIQHNNLIFSLEDQRIFKMNSKKTLKRPMNDDDNNEFEEMKIRYQQFIKPLPEKVKNIKHNVFYNAINSNRTEEKMSNMARETRPFLSKEIWNMLDDYMDFMRNLSRIEGENYRAIYKDLTRHELIKRLLFKRPVVFYGPSDRFLLRCDGNKMMEGKNDFKNVAKNLDKISDSSPYLREYISYDENLLSSLIGMSTPTYYFSIGGKGKARLPFIDEGILCGIVGARNSKPNFMEHRFTLPRSKDFDTKVFKSDKFWIEKVYSDAFPEKVIPTIQDIQTKPEIYNKIYINGVNEVYLEKRLMLSVLPYMQEAMSRGVEKDKDVFCSVPAIGAALALPVEDPKMYSGFAASGNIKEIKVVNENIVITFKEPVDHKLKIINRSRYVAELLPEEFRDCISISGYAWDGNSYPGNEYWFGMMGSFDPQAINCSLLGQFQNPEVNVKLADPERIHIY</sequence>
<dbReference type="GO" id="GO:0031146">
    <property type="term" value="P:SCF-dependent proteasomal ubiquitin-dependent protein catabolic process"/>
    <property type="evidence" value="ECO:0007669"/>
    <property type="project" value="TreeGrafter"/>
</dbReference>
<feature type="domain" description="F-box" evidence="1">
    <location>
        <begin position="142"/>
        <end position="182"/>
    </location>
</feature>
<keyword evidence="3" id="KW-1185">Reference proteome</keyword>
<evidence type="ECO:0000313" key="3">
    <source>
        <dbReference type="Proteomes" id="UP001153620"/>
    </source>
</evidence>
<dbReference type="SMART" id="SM00367">
    <property type="entry name" value="LRR_CC"/>
    <property type="match status" value="11"/>
</dbReference>
<gene>
    <name evidence="2" type="ORF">CHIRRI_LOCUS7563</name>
</gene>
<evidence type="ECO:0000259" key="1">
    <source>
        <dbReference type="SMART" id="SM00256"/>
    </source>
</evidence>
<dbReference type="InterPro" id="IPR001810">
    <property type="entry name" value="F-box_dom"/>
</dbReference>
<dbReference type="GO" id="GO:0019005">
    <property type="term" value="C:SCF ubiquitin ligase complex"/>
    <property type="evidence" value="ECO:0007669"/>
    <property type="project" value="TreeGrafter"/>
</dbReference>
<dbReference type="InterPro" id="IPR032675">
    <property type="entry name" value="LRR_dom_sf"/>
</dbReference>
<evidence type="ECO:0000313" key="2">
    <source>
        <dbReference type="EMBL" id="CAG9804683.1"/>
    </source>
</evidence>
<dbReference type="Gene3D" id="3.80.10.10">
    <property type="entry name" value="Ribonuclease Inhibitor"/>
    <property type="match status" value="2"/>
</dbReference>
<dbReference type="OrthoDB" id="423607at2759"/>
<dbReference type="Pfam" id="PF25372">
    <property type="entry name" value="DUF7885"/>
    <property type="match status" value="1"/>
</dbReference>
<dbReference type="InterPro" id="IPR057207">
    <property type="entry name" value="FBXL15_LRR"/>
</dbReference>
<dbReference type="EMBL" id="OU895878">
    <property type="protein sequence ID" value="CAG9804683.1"/>
    <property type="molecule type" value="Genomic_DNA"/>
</dbReference>
<dbReference type="Pfam" id="PF12937">
    <property type="entry name" value="F-box-like"/>
    <property type="match status" value="1"/>
</dbReference>
<dbReference type="PANTHER" id="PTHR13318:SF50">
    <property type="entry name" value="F-BOX_LRR-REPEAT PROTEIN 7"/>
    <property type="match status" value="1"/>
</dbReference>
<dbReference type="PANTHER" id="PTHR13318">
    <property type="entry name" value="PARTNER OF PAIRED, ISOFORM B-RELATED"/>
    <property type="match status" value="1"/>
</dbReference>
<organism evidence="2 3">
    <name type="scientific">Chironomus riparius</name>
    <dbReference type="NCBI Taxonomy" id="315576"/>
    <lineage>
        <taxon>Eukaryota</taxon>
        <taxon>Metazoa</taxon>
        <taxon>Ecdysozoa</taxon>
        <taxon>Arthropoda</taxon>
        <taxon>Hexapoda</taxon>
        <taxon>Insecta</taxon>
        <taxon>Pterygota</taxon>
        <taxon>Neoptera</taxon>
        <taxon>Endopterygota</taxon>
        <taxon>Diptera</taxon>
        <taxon>Nematocera</taxon>
        <taxon>Chironomoidea</taxon>
        <taxon>Chironomidae</taxon>
        <taxon>Chironominae</taxon>
        <taxon>Chironomus</taxon>
    </lineage>
</organism>
<proteinExistence type="predicted"/>
<dbReference type="InterPro" id="IPR006553">
    <property type="entry name" value="Leu-rich_rpt_Cys-con_subtyp"/>
</dbReference>
<accession>A0A9N9RWL0</accession>
<name>A0A9N9RWL0_9DIPT</name>
<dbReference type="Proteomes" id="UP001153620">
    <property type="component" value="Chromosome 2"/>
</dbReference>
<dbReference type="InterPro" id="IPR032063">
    <property type="entry name" value="MavL-like"/>
</dbReference>
<protein>
    <recommendedName>
        <fullName evidence="1">F-box domain-containing protein</fullName>
    </recommendedName>
</protein>
<dbReference type="SUPFAM" id="SSF52047">
    <property type="entry name" value="RNI-like"/>
    <property type="match status" value="1"/>
</dbReference>
<dbReference type="SMART" id="SM00256">
    <property type="entry name" value="FBOX"/>
    <property type="match status" value="1"/>
</dbReference>
<reference evidence="2" key="1">
    <citation type="submission" date="2022-01" db="EMBL/GenBank/DDBJ databases">
        <authorList>
            <person name="King R."/>
        </authorList>
    </citation>
    <scope>NUCLEOTIDE SEQUENCE</scope>
</reference>
<dbReference type="Pfam" id="PF16062">
    <property type="entry name" value="MavL-like"/>
    <property type="match status" value="2"/>
</dbReference>
<reference evidence="2" key="2">
    <citation type="submission" date="2022-10" db="EMBL/GenBank/DDBJ databases">
        <authorList>
            <consortium name="ENA_rothamsted_submissions"/>
            <consortium name="culmorum"/>
            <person name="King R."/>
        </authorList>
    </citation>
    <scope>NUCLEOTIDE SEQUENCE</scope>
</reference>
<dbReference type="AlphaFoldDB" id="A0A9N9RWL0"/>